<dbReference type="GeneID" id="98178986"/>
<comment type="caution">
    <text evidence="3">The sequence shown here is derived from an EMBL/GenBank/DDBJ whole genome shotgun (WGS) entry which is preliminary data.</text>
</comment>
<feature type="signal peptide" evidence="2">
    <location>
        <begin position="1"/>
        <end position="18"/>
    </location>
</feature>
<dbReference type="InterPro" id="IPR036686">
    <property type="entry name" value="Class_II_Hydrophobin_sf"/>
</dbReference>
<organism evidence="3 4">
    <name type="scientific">Madurella fahalii</name>
    <dbReference type="NCBI Taxonomy" id="1157608"/>
    <lineage>
        <taxon>Eukaryota</taxon>
        <taxon>Fungi</taxon>
        <taxon>Dikarya</taxon>
        <taxon>Ascomycota</taxon>
        <taxon>Pezizomycotina</taxon>
        <taxon>Sordariomycetes</taxon>
        <taxon>Sordariomycetidae</taxon>
        <taxon>Sordariales</taxon>
        <taxon>Sordariales incertae sedis</taxon>
        <taxon>Madurella</taxon>
    </lineage>
</organism>
<keyword evidence="1" id="KW-1015">Disulfide bond</keyword>
<proteinExistence type="predicted"/>
<sequence length="95" mass="9915">MQLSNLVTVLAVAMTATALPSAGVVAPRTGHPVTETECINNNHKPVCCAGLLGSLLCLINLLGDNCSANQYCCNIEGDHGHSLINIDLDLCVDIL</sequence>
<accession>A0ABQ0GJW0</accession>
<evidence type="ECO:0000313" key="4">
    <source>
        <dbReference type="Proteomes" id="UP001628179"/>
    </source>
</evidence>
<feature type="chain" id="PRO_5045235809" description="Hydrophobin" evidence="2">
    <location>
        <begin position="19"/>
        <end position="95"/>
    </location>
</feature>
<protein>
    <recommendedName>
        <fullName evidence="5">Hydrophobin</fullName>
    </recommendedName>
</protein>
<reference evidence="3 4" key="1">
    <citation type="submission" date="2024-09" db="EMBL/GenBank/DDBJ databases">
        <title>Itraconazole resistance in Madurella fahalii resulting from another homologue of gene encoding cytochrome P450 14-alpha sterol demethylase (CYP51).</title>
        <authorList>
            <person name="Yoshioka I."/>
            <person name="Fahal A.H."/>
            <person name="Kaneko S."/>
            <person name="Yaguchi T."/>
        </authorList>
    </citation>
    <scope>NUCLEOTIDE SEQUENCE [LARGE SCALE GENOMIC DNA]</scope>
    <source>
        <strain evidence="3 4">IFM 68171</strain>
    </source>
</reference>
<evidence type="ECO:0008006" key="5">
    <source>
        <dbReference type="Google" id="ProtNLM"/>
    </source>
</evidence>
<evidence type="ECO:0000313" key="3">
    <source>
        <dbReference type="EMBL" id="GAB1318033.1"/>
    </source>
</evidence>
<dbReference type="Proteomes" id="UP001628179">
    <property type="component" value="Unassembled WGS sequence"/>
</dbReference>
<name>A0ABQ0GJW0_9PEZI</name>
<keyword evidence="4" id="KW-1185">Reference proteome</keyword>
<dbReference type="EMBL" id="BAAFSV010000004">
    <property type="protein sequence ID" value="GAB1318033.1"/>
    <property type="molecule type" value="Genomic_DNA"/>
</dbReference>
<dbReference type="Gene3D" id="3.20.120.10">
    <property type="entry name" value="Hydrophobin"/>
    <property type="match status" value="1"/>
</dbReference>
<evidence type="ECO:0000256" key="2">
    <source>
        <dbReference type="SAM" id="SignalP"/>
    </source>
</evidence>
<evidence type="ECO:0000256" key="1">
    <source>
        <dbReference type="ARBA" id="ARBA00023157"/>
    </source>
</evidence>
<gene>
    <name evidence="3" type="ORF">MFIFM68171_08243</name>
</gene>
<keyword evidence="2" id="KW-0732">Signal</keyword>
<dbReference type="RefSeq" id="XP_070919764.1">
    <property type="nucleotide sequence ID" value="XM_071063663.1"/>
</dbReference>